<dbReference type="RefSeq" id="WP_211659797.1">
    <property type="nucleotide sequence ID" value="NZ_SSHJ02000001.1"/>
</dbReference>
<dbReference type="InterPro" id="IPR037883">
    <property type="entry name" value="Knr4/Smi1-like_sf"/>
</dbReference>
<proteinExistence type="predicted"/>
<keyword evidence="3" id="KW-1185">Reference proteome</keyword>
<gene>
    <name evidence="2" type="ORF">E6A44_000940</name>
</gene>
<dbReference type="Gene3D" id="3.40.1580.10">
    <property type="entry name" value="SMI1/KNR4-like"/>
    <property type="match status" value="1"/>
</dbReference>
<dbReference type="SUPFAM" id="SSF160631">
    <property type="entry name" value="SMI1/KNR4-like"/>
    <property type="match status" value="1"/>
</dbReference>
<feature type="domain" description="Knr4/Smi1-like" evidence="1">
    <location>
        <begin position="38"/>
        <end position="66"/>
    </location>
</feature>
<dbReference type="InterPro" id="IPR018958">
    <property type="entry name" value="Knr4/Smi1-like_dom"/>
</dbReference>
<name>A0ABW9J214_9SPHI</name>
<organism evidence="2 3">
    <name type="scientific">Pedobacter ureilyticus</name>
    <dbReference type="NCBI Taxonomy" id="1393051"/>
    <lineage>
        <taxon>Bacteria</taxon>
        <taxon>Pseudomonadati</taxon>
        <taxon>Bacteroidota</taxon>
        <taxon>Sphingobacteriia</taxon>
        <taxon>Sphingobacteriales</taxon>
        <taxon>Sphingobacteriaceae</taxon>
        <taxon>Pedobacter</taxon>
    </lineage>
</organism>
<sequence>MNEQLKRIQGKIEQLRQLDKNLTLFGSNRHKYNLNPKLSEETLLNFENTHNITLPEDYKEFLTKIGN</sequence>
<accession>A0ABW9J214</accession>
<dbReference type="Pfam" id="PF09346">
    <property type="entry name" value="SMI1_KNR4"/>
    <property type="match status" value="1"/>
</dbReference>
<evidence type="ECO:0000259" key="1">
    <source>
        <dbReference type="Pfam" id="PF09346"/>
    </source>
</evidence>
<dbReference type="EMBL" id="SSHJ02000001">
    <property type="protein sequence ID" value="MFN0254119.1"/>
    <property type="molecule type" value="Genomic_DNA"/>
</dbReference>
<dbReference type="Proteomes" id="UP001517247">
    <property type="component" value="Unassembled WGS sequence"/>
</dbReference>
<reference evidence="2 3" key="1">
    <citation type="submission" date="2024-12" db="EMBL/GenBank/DDBJ databases">
        <authorList>
            <person name="Hu S."/>
        </authorList>
    </citation>
    <scope>NUCLEOTIDE SEQUENCE [LARGE SCALE GENOMIC DNA]</scope>
    <source>
        <strain evidence="2 3">THG-T11</strain>
    </source>
</reference>
<evidence type="ECO:0000313" key="3">
    <source>
        <dbReference type="Proteomes" id="UP001517247"/>
    </source>
</evidence>
<protein>
    <submittedName>
        <fullName evidence="2">SMI1/KNR4 family protein</fullName>
    </submittedName>
</protein>
<comment type="caution">
    <text evidence="2">The sequence shown here is derived from an EMBL/GenBank/DDBJ whole genome shotgun (WGS) entry which is preliminary data.</text>
</comment>
<evidence type="ECO:0000313" key="2">
    <source>
        <dbReference type="EMBL" id="MFN0254119.1"/>
    </source>
</evidence>